<gene>
    <name evidence="16" type="ORF">HK107_02925</name>
</gene>
<dbReference type="GO" id="GO:0000049">
    <property type="term" value="F:tRNA binding"/>
    <property type="evidence" value="ECO:0007669"/>
    <property type="project" value="TreeGrafter"/>
</dbReference>
<evidence type="ECO:0000256" key="2">
    <source>
        <dbReference type="ARBA" id="ARBA00007663"/>
    </source>
</evidence>
<evidence type="ECO:0000313" key="16">
    <source>
        <dbReference type="EMBL" id="NNU15278.1"/>
    </source>
</evidence>
<feature type="domain" description="YrdC-like" evidence="15">
    <location>
        <begin position="2"/>
        <end position="188"/>
    </location>
</feature>
<comment type="catalytic activity">
    <reaction evidence="12 13">
        <text>L-threonine + hydrogencarbonate + ATP = L-threonylcarbamoyladenylate + diphosphate + H2O</text>
        <dbReference type="Rhea" id="RHEA:36407"/>
        <dbReference type="ChEBI" id="CHEBI:15377"/>
        <dbReference type="ChEBI" id="CHEBI:17544"/>
        <dbReference type="ChEBI" id="CHEBI:30616"/>
        <dbReference type="ChEBI" id="CHEBI:33019"/>
        <dbReference type="ChEBI" id="CHEBI:57926"/>
        <dbReference type="ChEBI" id="CHEBI:73682"/>
        <dbReference type="EC" id="2.7.7.87"/>
    </reaction>
</comment>
<keyword evidence="9 13" id="KW-0547">Nucleotide-binding</keyword>
<dbReference type="GO" id="GO:0006450">
    <property type="term" value="P:regulation of translational fidelity"/>
    <property type="evidence" value="ECO:0007669"/>
    <property type="project" value="TreeGrafter"/>
</dbReference>
<keyword evidence="10 13" id="KW-0067">ATP-binding</keyword>
<dbReference type="PIRSF" id="PIRSF004930">
    <property type="entry name" value="Tln_factor_SUA5"/>
    <property type="match status" value="1"/>
</dbReference>
<feature type="binding site" evidence="14">
    <location>
        <position position="56"/>
    </location>
    <ligand>
        <name>L-threonine</name>
        <dbReference type="ChEBI" id="CHEBI:57926"/>
    </ligand>
</feature>
<feature type="binding site" evidence="14">
    <location>
        <position position="47"/>
    </location>
    <ligand>
        <name>ATP</name>
        <dbReference type="ChEBI" id="CHEBI:30616"/>
    </ligand>
</feature>
<evidence type="ECO:0000256" key="3">
    <source>
        <dbReference type="ARBA" id="ARBA00012584"/>
    </source>
</evidence>
<dbReference type="PANTHER" id="PTHR17490">
    <property type="entry name" value="SUA5"/>
    <property type="match status" value="1"/>
</dbReference>
<evidence type="ECO:0000256" key="6">
    <source>
        <dbReference type="ARBA" id="ARBA00022679"/>
    </source>
</evidence>
<dbReference type="EMBL" id="JABFCX010000002">
    <property type="protein sequence ID" value="NNU15278.1"/>
    <property type="molecule type" value="Genomic_DNA"/>
</dbReference>
<evidence type="ECO:0000256" key="11">
    <source>
        <dbReference type="ARBA" id="ARBA00029774"/>
    </source>
</evidence>
<feature type="binding site" evidence="14">
    <location>
        <position position="131"/>
    </location>
    <ligand>
        <name>L-threonine</name>
        <dbReference type="ChEBI" id="CHEBI:57926"/>
    </ligand>
</feature>
<reference evidence="16 17" key="1">
    <citation type="submission" date="2020-05" db="EMBL/GenBank/DDBJ databases">
        <title>Parvularcula mediterraneae sp. nov., isolated from polypropylene straw from shallow seawater of the seashore of Laganas in Zakynthos island, Greece.</title>
        <authorList>
            <person name="Szabo I."/>
            <person name="Al-Omari J."/>
            <person name="Rado J."/>
            <person name="Szerdahelyi G.S."/>
        </authorList>
    </citation>
    <scope>NUCLEOTIDE SEQUENCE [LARGE SCALE GENOMIC DNA]</scope>
    <source>
        <strain evidence="16 17">ZS-1/3</strain>
    </source>
</reference>
<keyword evidence="17" id="KW-1185">Reference proteome</keyword>
<dbReference type="Proteomes" id="UP000536835">
    <property type="component" value="Unassembled WGS sequence"/>
</dbReference>
<dbReference type="PROSITE" id="PS51163">
    <property type="entry name" value="YRDC"/>
    <property type="match status" value="1"/>
</dbReference>
<feature type="binding site" evidence="14">
    <location>
        <position position="170"/>
    </location>
    <ligand>
        <name>L-threonine</name>
        <dbReference type="ChEBI" id="CHEBI:57926"/>
    </ligand>
</feature>
<dbReference type="PANTHER" id="PTHR17490:SF16">
    <property type="entry name" value="THREONYLCARBAMOYL-AMP SYNTHASE"/>
    <property type="match status" value="1"/>
</dbReference>
<dbReference type="AlphaFoldDB" id="A0A7Y3W4A7"/>
<dbReference type="Pfam" id="PF01300">
    <property type="entry name" value="Sua5_yciO_yrdC"/>
    <property type="match status" value="1"/>
</dbReference>
<protein>
    <recommendedName>
        <fullName evidence="4 13">Threonylcarbamoyl-AMP synthase</fullName>
        <shortName evidence="13">TC-AMP synthase</shortName>
        <ecNumber evidence="3 13">2.7.7.87</ecNumber>
    </recommendedName>
    <alternativeName>
        <fullName evidence="11 13">L-threonylcarbamoyladenylate synthase</fullName>
    </alternativeName>
</protein>
<evidence type="ECO:0000256" key="12">
    <source>
        <dbReference type="ARBA" id="ARBA00048366"/>
    </source>
</evidence>
<evidence type="ECO:0000256" key="14">
    <source>
        <dbReference type="PIRSR" id="PIRSR004930-1"/>
    </source>
</evidence>
<dbReference type="InterPro" id="IPR038385">
    <property type="entry name" value="Sua5/YwlC_C"/>
</dbReference>
<evidence type="ECO:0000256" key="9">
    <source>
        <dbReference type="ARBA" id="ARBA00022741"/>
    </source>
</evidence>
<dbReference type="InterPro" id="IPR017945">
    <property type="entry name" value="DHBP_synth_RibB-like_a/b_dom"/>
</dbReference>
<dbReference type="GO" id="GO:0061710">
    <property type="term" value="F:L-threonylcarbamoyladenylate synthase"/>
    <property type="evidence" value="ECO:0007669"/>
    <property type="project" value="UniProtKB-EC"/>
</dbReference>
<feature type="binding site" evidence="14">
    <location>
        <position position="133"/>
    </location>
    <ligand>
        <name>ATP</name>
        <dbReference type="ChEBI" id="CHEBI:30616"/>
    </ligand>
</feature>
<comment type="similarity">
    <text evidence="2 13">Belongs to the SUA5 family.</text>
</comment>
<evidence type="ECO:0000256" key="10">
    <source>
        <dbReference type="ARBA" id="ARBA00022840"/>
    </source>
</evidence>
<feature type="binding site" evidence="14">
    <location>
        <position position="111"/>
    </location>
    <ligand>
        <name>L-threonine</name>
        <dbReference type="ChEBI" id="CHEBI:57926"/>
    </ligand>
</feature>
<dbReference type="GO" id="GO:0003725">
    <property type="term" value="F:double-stranded RNA binding"/>
    <property type="evidence" value="ECO:0007669"/>
    <property type="project" value="UniProtKB-UniRule"/>
</dbReference>
<dbReference type="Gene3D" id="3.40.50.11030">
    <property type="entry name" value="Threonylcarbamoyl-AMP synthase, C-terminal domain"/>
    <property type="match status" value="1"/>
</dbReference>
<evidence type="ECO:0000259" key="15">
    <source>
        <dbReference type="PROSITE" id="PS51163"/>
    </source>
</evidence>
<feature type="binding site" evidence="14">
    <location>
        <position position="51"/>
    </location>
    <ligand>
        <name>ATP</name>
        <dbReference type="ChEBI" id="CHEBI:30616"/>
    </ligand>
</feature>
<dbReference type="NCBIfam" id="TIGR00057">
    <property type="entry name" value="L-threonylcarbamoyladenylate synthase"/>
    <property type="match status" value="1"/>
</dbReference>
<evidence type="ECO:0000256" key="4">
    <source>
        <dbReference type="ARBA" id="ARBA00015492"/>
    </source>
</evidence>
<evidence type="ECO:0000256" key="8">
    <source>
        <dbReference type="ARBA" id="ARBA00022695"/>
    </source>
</evidence>
<organism evidence="16 17">
    <name type="scientific">Parvularcula mediterranea</name>
    <dbReference type="NCBI Taxonomy" id="2732508"/>
    <lineage>
        <taxon>Bacteria</taxon>
        <taxon>Pseudomonadati</taxon>
        <taxon>Pseudomonadota</taxon>
        <taxon>Alphaproteobacteria</taxon>
        <taxon>Parvularculales</taxon>
        <taxon>Parvularculaceae</taxon>
        <taxon>Parvularcula</taxon>
    </lineage>
</organism>
<comment type="function">
    <text evidence="13">Required for the formation of a threonylcarbamoyl group on adenosine at position 37 (t(6)A37) in tRNAs that read codons beginning with adenine.</text>
</comment>
<evidence type="ECO:0000256" key="5">
    <source>
        <dbReference type="ARBA" id="ARBA00022490"/>
    </source>
</evidence>
<sequence>MLRHPDEAAEILKSGGICALPTETVYGLAALASDGKAVARIYETKGRPSFNPLIVHCASLEQAGTVVKLDHCATKQAARFWPGPLTIVLEKQPDAPVSQLAGAGLDTLAVRIPAHPLMRAVIEAVGAPLVAPSANRSGRLSPTTAEHVLEEFAGEVPVLDGGPCEAGIESTIISLAKSRPTLLRPGAIPSAEIEAVLGHPLASPGEGIEAPGMMSSHYAPDAAIRLSAHAAREGESLLGFAGTDGATLDLSPTGDLREAATNLFGYLRQLDALGKPIAVALIPETGLGQGINDRLRRAAAPRP</sequence>
<dbReference type="GO" id="GO:0005524">
    <property type="term" value="F:ATP binding"/>
    <property type="evidence" value="ECO:0007669"/>
    <property type="project" value="UniProtKB-UniRule"/>
</dbReference>
<dbReference type="RefSeq" id="WP_173196637.1">
    <property type="nucleotide sequence ID" value="NZ_JABFCX010000002.1"/>
</dbReference>
<dbReference type="InterPro" id="IPR050156">
    <property type="entry name" value="TC-AMP_synthase_SUA5"/>
</dbReference>
<keyword evidence="7 13" id="KW-0819">tRNA processing</keyword>
<accession>A0A7Y3W4A7</accession>
<dbReference type="EC" id="2.7.7.87" evidence="3 13"/>
<evidence type="ECO:0000256" key="7">
    <source>
        <dbReference type="ARBA" id="ARBA00022694"/>
    </source>
</evidence>
<dbReference type="GO" id="GO:0008033">
    <property type="term" value="P:tRNA processing"/>
    <property type="evidence" value="ECO:0007669"/>
    <property type="project" value="UniProtKB-KW"/>
</dbReference>
<feature type="binding site" evidence="14">
    <location>
        <position position="184"/>
    </location>
    <ligand>
        <name>ATP</name>
        <dbReference type="ChEBI" id="CHEBI:30616"/>
    </ligand>
</feature>
<feature type="binding site" evidence="14">
    <location>
        <position position="24"/>
    </location>
    <ligand>
        <name>L-threonine</name>
        <dbReference type="ChEBI" id="CHEBI:57926"/>
    </ligand>
</feature>
<proteinExistence type="inferred from homology"/>
<dbReference type="GO" id="GO:0005737">
    <property type="term" value="C:cytoplasm"/>
    <property type="evidence" value="ECO:0007669"/>
    <property type="project" value="UniProtKB-SubCell"/>
</dbReference>
<name>A0A7Y3W4A7_9PROT</name>
<keyword evidence="8 13" id="KW-0548">Nucleotidyltransferase</keyword>
<dbReference type="InterPro" id="IPR010923">
    <property type="entry name" value="T(6)A37_SUA5"/>
</dbReference>
<dbReference type="Gene3D" id="3.90.870.10">
    <property type="entry name" value="DHBP synthase"/>
    <property type="match status" value="1"/>
</dbReference>
<keyword evidence="5 13" id="KW-0963">Cytoplasm</keyword>
<comment type="caution">
    <text evidence="16">The sequence shown here is derived from an EMBL/GenBank/DDBJ whole genome shotgun (WGS) entry which is preliminary data.</text>
</comment>
<feature type="binding site" evidence="14">
    <location>
        <position position="107"/>
    </location>
    <ligand>
        <name>ATP</name>
        <dbReference type="ChEBI" id="CHEBI:30616"/>
    </ligand>
</feature>
<dbReference type="InterPro" id="IPR005145">
    <property type="entry name" value="Sua5_C"/>
</dbReference>
<dbReference type="SUPFAM" id="SSF55821">
    <property type="entry name" value="YrdC/RibB"/>
    <property type="match status" value="1"/>
</dbReference>
<feature type="binding site" evidence="14">
    <location>
        <position position="218"/>
    </location>
    <ligand>
        <name>ATP</name>
        <dbReference type="ChEBI" id="CHEBI:30616"/>
    </ligand>
</feature>
<keyword evidence="6 13" id="KW-0808">Transferase</keyword>
<evidence type="ECO:0000256" key="13">
    <source>
        <dbReference type="PIRNR" id="PIRNR004930"/>
    </source>
</evidence>
<dbReference type="InterPro" id="IPR006070">
    <property type="entry name" value="Sua5-like_dom"/>
</dbReference>
<evidence type="ECO:0000313" key="17">
    <source>
        <dbReference type="Proteomes" id="UP000536835"/>
    </source>
</evidence>
<comment type="subcellular location">
    <subcellularLocation>
        <location evidence="1 13">Cytoplasm</location>
    </subcellularLocation>
</comment>
<evidence type="ECO:0000256" key="1">
    <source>
        <dbReference type="ARBA" id="ARBA00004496"/>
    </source>
</evidence>
<dbReference type="Pfam" id="PF03481">
    <property type="entry name" value="Sua5_C"/>
    <property type="match status" value="1"/>
</dbReference>
<feature type="binding site" evidence="14">
    <location>
        <position position="141"/>
    </location>
    <ligand>
        <name>ATP</name>
        <dbReference type="ChEBI" id="CHEBI:30616"/>
    </ligand>
</feature>